<evidence type="ECO:0000256" key="1">
    <source>
        <dbReference type="ARBA" id="ARBA00001633"/>
    </source>
</evidence>
<comment type="catalytic activity">
    <reaction evidence="1">
        <text>1-(2-carboxyphenylamino)-1-deoxy-D-ribulose 5-phosphate + H(+) = (1S,2R)-1-C-(indol-3-yl)glycerol 3-phosphate + CO2 + H2O</text>
        <dbReference type="Rhea" id="RHEA:23476"/>
        <dbReference type="ChEBI" id="CHEBI:15377"/>
        <dbReference type="ChEBI" id="CHEBI:15378"/>
        <dbReference type="ChEBI" id="CHEBI:16526"/>
        <dbReference type="ChEBI" id="CHEBI:58613"/>
        <dbReference type="ChEBI" id="CHEBI:58866"/>
        <dbReference type="EC" id="4.1.1.48"/>
    </reaction>
</comment>
<sequence>MNILDKIIAVKRKEVAERKAQTPVNALEKQELFTRSVLSLGGFLLDETKTGIIAEFKRKSPSKGIINGAADVIEVTSAYARYGASGLSVLTDESFFGGSTADLIKARVNQVPILRKDFMIDEYQIVEARAMGADVILLIAACLTPAEVKRLAAFAASLQLEVLLELHAEEELEHICDETKLVGINNRNLKTFEVDIERSLRMAERIPADKIKIAESGISSVENIRLFKKHNFRGFLIGENFMKEAQPGEAFHKFIAQLETK</sequence>
<dbReference type="FunFam" id="3.20.20.70:FF:000024">
    <property type="entry name" value="Indole-3-glycerol phosphate synthase"/>
    <property type="match status" value="1"/>
</dbReference>
<dbReference type="GO" id="GO:0004640">
    <property type="term" value="F:phosphoribosylanthranilate isomerase activity"/>
    <property type="evidence" value="ECO:0007669"/>
    <property type="project" value="TreeGrafter"/>
</dbReference>
<dbReference type="STRING" id="1703345.A3860_28545"/>
<dbReference type="RefSeq" id="WP_081149202.1">
    <property type="nucleotide sequence ID" value="NZ_LVYD01000051.1"/>
</dbReference>
<dbReference type="OrthoDB" id="9804217at2"/>
<evidence type="ECO:0000256" key="5">
    <source>
        <dbReference type="ARBA" id="ARBA00022793"/>
    </source>
</evidence>
<organism evidence="10 11">
    <name type="scientific">Niastella vici</name>
    <dbReference type="NCBI Taxonomy" id="1703345"/>
    <lineage>
        <taxon>Bacteria</taxon>
        <taxon>Pseudomonadati</taxon>
        <taxon>Bacteroidota</taxon>
        <taxon>Chitinophagia</taxon>
        <taxon>Chitinophagales</taxon>
        <taxon>Chitinophagaceae</taxon>
        <taxon>Niastella</taxon>
    </lineage>
</organism>
<dbReference type="InterPro" id="IPR013785">
    <property type="entry name" value="Aldolase_TIM"/>
</dbReference>
<dbReference type="SUPFAM" id="SSF51366">
    <property type="entry name" value="Ribulose-phoshate binding barrel"/>
    <property type="match status" value="1"/>
</dbReference>
<dbReference type="InterPro" id="IPR013798">
    <property type="entry name" value="Indole-3-glycerol_P_synth_dom"/>
</dbReference>
<dbReference type="InterPro" id="IPR045186">
    <property type="entry name" value="Indole-3-glycerol_P_synth"/>
</dbReference>
<dbReference type="InterPro" id="IPR011060">
    <property type="entry name" value="RibuloseP-bd_barrel"/>
</dbReference>
<dbReference type="EC" id="4.1.1.48" evidence="3"/>
<comment type="pathway">
    <text evidence="2">Amino-acid biosynthesis; L-tryptophan biosynthesis; L-tryptophan from chorismate: step 4/5.</text>
</comment>
<keyword evidence="11" id="KW-1185">Reference proteome</keyword>
<dbReference type="NCBIfam" id="NF001377">
    <property type="entry name" value="PRK00278.2-4"/>
    <property type="match status" value="1"/>
</dbReference>
<proteinExistence type="predicted"/>
<dbReference type="EMBL" id="LVYD01000051">
    <property type="protein sequence ID" value="OQP62317.1"/>
    <property type="molecule type" value="Genomic_DNA"/>
</dbReference>
<evidence type="ECO:0000256" key="7">
    <source>
        <dbReference type="ARBA" id="ARBA00023141"/>
    </source>
</evidence>
<evidence type="ECO:0000313" key="11">
    <source>
        <dbReference type="Proteomes" id="UP000192796"/>
    </source>
</evidence>
<protein>
    <recommendedName>
        <fullName evidence="3">indole-3-glycerol-phosphate synthase</fullName>
        <ecNumber evidence="3">4.1.1.48</ecNumber>
    </recommendedName>
</protein>
<keyword evidence="8" id="KW-0456">Lyase</keyword>
<dbReference type="GO" id="GO:0000162">
    <property type="term" value="P:L-tryptophan biosynthetic process"/>
    <property type="evidence" value="ECO:0007669"/>
    <property type="project" value="UniProtKB-UniPathway"/>
</dbReference>
<evidence type="ECO:0000259" key="9">
    <source>
        <dbReference type="Pfam" id="PF00218"/>
    </source>
</evidence>
<evidence type="ECO:0000313" key="10">
    <source>
        <dbReference type="EMBL" id="OQP62317.1"/>
    </source>
</evidence>
<keyword evidence="4" id="KW-0028">Amino-acid biosynthesis</keyword>
<accession>A0A1V9FVH4</accession>
<dbReference type="CDD" id="cd00331">
    <property type="entry name" value="IGPS"/>
    <property type="match status" value="1"/>
</dbReference>
<evidence type="ECO:0000256" key="2">
    <source>
        <dbReference type="ARBA" id="ARBA00004696"/>
    </source>
</evidence>
<dbReference type="GO" id="GO:0004425">
    <property type="term" value="F:indole-3-glycerol-phosphate synthase activity"/>
    <property type="evidence" value="ECO:0007669"/>
    <property type="project" value="UniProtKB-EC"/>
</dbReference>
<dbReference type="Pfam" id="PF00218">
    <property type="entry name" value="IGPS"/>
    <property type="match status" value="1"/>
</dbReference>
<comment type="caution">
    <text evidence="10">The sequence shown here is derived from an EMBL/GenBank/DDBJ whole genome shotgun (WGS) entry which is preliminary data.</text>
</comment>
<dbReference type="PROSITE" id="PS00614">
    <property type="entry name" value="IGPS"/>
    <property type="match status" value="1"/>
</dbReference>
<keyword evidence="6" id="KW-0822">Tryptophan biosynthesis</keyword>
<evidence type="ECO:0000256" key="4">
    <source>
        <dbReference type="ARBA" id="ARBA00022605"/>
    </source>
</evidence>
<reference evidence="10 11" key="1">
    <citation type="submission" date="2016-03" db="EMBL/GenBank/DDBJ databases">
        <title>Niastella vici sp. nov., isolated from farmland soil.</title>
        <authorList>
            <person name="Chen L."/>
            <person name="Wang D."/>
            <person name="Yang S."/>
            <person name="Wang G."/>
        </authorList>
    </citation>
    <scope>NUCLEOTIDE SEQUENCE [LARGE SCALE GENOMIC DNA]</scope>
    <source>
        <strain evidence="10 11">DJ57</strain>
    </source>
</reference>
<dbReference type="UniPathway" id="UPA00035">
    <property type="reaction ID" value="UER00043"/>
</dbReference>
<evidence type="ECO:0000256" key="3">
    <source>
        <dbReference type="ARBA" id="ARBA00012362"/>
    </source>
</evidence>
<dbReference type="Proteomes" id="UP000192796">
    <property type="component" value="Unassembled WGS sequence"/>
</dbReference>
<dbReference type="InterPro" id="IPR001468">
    <property type="entry name" value="Indole-3-GlycerolPSynthase_CS"/>
</dbReference>
<keyword evidence="5" id="KW-0210">Decarboxylase</keyword>
<feature type="domain" description="Indole-3-glycerol phosphate synthase" evidence="9">
    <location>
        <begin position="4"/>
        <end position="252"/>
    </location>
</feature>
<dbReference type="AlphaFoldDB" id="A0A1V9FVH4"/>
<keyword evidence="7" id="KW-0057">Aromatic amino acid biosynthesis</keyword>
<evidence type="ECO:0000256" key="6">
    <source>
        <dbReference type="ARBA" id="ARBA00022822"/>
    </source>
</evidence>
<dbReference type="Gene3D" id="3.20.20.70">
    <property type="entry name" value="Aldolase class I"/>
    <property type="match status" value="1"/>
</dbReference>
<name>A0A1V9FVH4_9BACT</name>
<evidence type="ECO:0000256" key="8">
    <source>
        <dbReference type="ARBA" id="ARBA00023239"/>
    </source>
</evidence>
<dbReference type="PANTHER" id="PTHR22854">
    <property type="entry name" value="TRYPTOPHAN BIOSYNTHESIS PROTEIN"/>
    <property type="match status" value="1"/>
</dbReference>
<gene>
    <name evidence="10" type="ORF">A3860_28545</name>
</gene>
<dbReference type="PANTHER" id="PTHR22854:SF2">
    <property type="entry name" value="INDOLE-3-GLYCEROL-PHOSPHATE SYNTHASE"/>
    <property type="match status" value="1"/>
</dbReference>